<gene>
    <name evidence="10" type="ORF">B0T14DRAFT_570657</name>
</gene>
<protein>
    <submittedName>
        <fullName evidence="10">Glycoside hydrolase superfamily</fullName>
    </submittedName>
</protein>
<feature type="domain" description="Glycoside hydrolase family 2 immunoglobulin-like beta-sandwich" evidence="5">
    <location>
        <begin position="241"/>
        <end position="357"/>
    </location>
</feature>
<dbReference type="Pfam" id="PF00703">
    <property type="entry name" value="Glyco_hydro_2"/>
    <property type="match status" value="1"/>
</dbReference>
<dbReference type="InterPro" id="IPR008979">
    <property type="entry name" value="Galactose-bd-like_sf"/>
</dbReference>
<evidence type="ECO:0000256" key="1">
    <source>
        <dbReference type="ARBA" id="ARBA00007401"/>
    </source>
</evidence>
<dbReference type="InterPro" id="IPR013783">
    <property type="entry name" value="Ig-like_fold"/>
</dbReference>
<keyword evidence="4" id="KW-0732">Signal</keyword>
<dbReference type="PROSITE" id="PS00608">
    <property type="entry name" value="GLYCOSYL_HYDROL_F2_2"/>
    <property type="match status" value="1"/>
</dbReference>
<dbReference type="InterPro" id="IPR023232">
    <property type="entry name" value="Glyco_hydro_2_AS"/>
</dbReference>
<dbReference type="PANTHER" id="PTHR42732">
    <property type="entry name" value="BETA-GALACTOSIDASE"/>
    <property type="match status" value="1"/>
</dbReference>
<organism evidence="10 11">
    <name type="scientific">Immersiella caudata</name>
    <dbReference type="NCBI Taxonomy" id="314043"/>
    <lineage>
        <taxon>Eukaryota</taxon>
        <taxon>Fungi</taxon>
        <taxon>Dikarya</taxon>
        <taxon>Ascomycota</taxon>
        <taxon>Pezizomycotina</taxon>
        <taxon>Sordariomycetes</taxon>
        <taxon>Sordariomycetidae</taxon>
        <taxon>Sordariales</taxon>
        <taxon>Lasiosphaeriaceae</taxon>
        <taxon>Immersiella</taxon>
    </lineage>
</organism>
<dbReference type="Gene3D" id="3.20.20.80">
    <property type="entry name" value="Glycosidases"/>
    <property type="match status" value="1"/>
</dbReference>
<evidence type="ECO:0000313" key="10">
    <source>
        <dbReference type="EMBL" id="KAK0614757.1"/>
    </source>
</evidence>
<dbReference type="Gene3D" id="2.60.120.260">
    <property type="entry name" value="Galactose-binding domain-like"/>
    <property type="match status" value="1"/>
</dbReference>
<dbReference type="InterPro" id="IPR036156">
    <property type="entry name" value="Beta-gal/glucu_dom_sf"/>
</dbReference>
<dbReference type="NCBIfam" id="NF041463">
    <property type="entry name" value="GalB"/>
    <property type="match status" value="1"/>
</dbReference>
<comment type="caution">
    <text evidence="10">The sequence shown here is derived from an EMBL/GenBank/DDBJ whole genome shotgun (WGS) entry which is preliminary data.</text>
</comment>
<dbReference type="InterPro" id="IPR006103">
    <property type="entry name" value="Glyco_hydro_2_cat"/>
</dbReference>
<evidence type="ECO:0000259" key="6">
    <source>
        <dbReference type="Pfam" id="PF02836"/>
    </source>
</evidence>
<dbReference type="InterPro" id="IPR032311">
    <property type="entry name" value="DUF4982"/>
</dbReference>
<evidence type="ECO:0000313" key="11">
    <source>
        <dbReference type="Proteomes" id="UP001175000"/>
    </source>
</evidence>
<dbReference type="AlphaFoldDB" id="A0AA39WG46"/>
<evidence type="ECO:0000256" key="3">
    <source>
        <dbReference type="ARBA" id="ARBA00023295"/>
    </source>
</evidence>
<evidence type="ECO:0000259" key="8">
    <source>
        <dbReference type="Pfam" id="PF16355"/>
    </source>
</evidence>
<evidence type="ECO:0000256" key="4">
    <source>
        <dbReference type="SAM" id="SignalP"/>
    </source>
</evidence>
<dbReference type="InterPro" id="IPR017853">
    <property type="entry name" value="GH"/>
</dbReference>
<dbReference type="Pfam" id="PF18565">
    <property type="entry name" value="Glyco_hydro2_C5"/>
    <property type="match status" value="1"/>
</dbReference>
<proteinExistence type="inferred from homology"/>
<keyword evidence="3" id="KW-0326">Glycosidase</keyword>
<feature type="domain" description="Glycoside hydrolase family 2 catalytic" evidence="6">
    <location>
        <begin position="363"/>
        <end position="517"/>
    </location>
</feature>
<evidence type="ECO:0000259" key="7">
    <source>
        <dbReference type="Pfam" id="PF02837"/>
    </source>
</evidence>
<dbReference type="GO" id="GO:0005975">
    <property type="term" value="P:carbohydrate metabolic process"/>
    <property type="evidence" value="ECO:0007669"/>
    <property type="project" value="InterPro"/>
</dbReference>
<dbReference type="InterPro" id="IPR006104">
    <property type="entry name" value="Glyco_hydro_2_N"/>
</dbReference>
<dbReference type="InterPro" id="IPR048229">
    <property type="entry name" value="GalB-like"/>
</dbReference>
<name>A0AA39WG46_9PEZI</name>
<evidence type="ECO:0000259" key="5">
    <source>
        <dbReference type="Pfam" id="PF00703"/>
    </source>
</evidence>
<dbReference type="PANTHER" id="PTHR42732:SF1">
    <property type="entry name" value="BETA-MANNOSIDASE"/>
    <property type="match status" value="1"/>
</dbReference>
<dbReference type="InterPro" id="IPR040605">
    <property type="entry name" value="Glyco_hydro2_dom5"/>
</dbReference>
<dbReference type="Pfam" id="PF02836">
    <property type="entry name" value="Glyco_hydro_2_C"/>
    <property type="match status" value="1"/>
</dbReference>
<dbReference type="GO" id="GO:0004553">
    <property type="term" value="F:hydrolase activity, hydrolyzing O-glycosyl compounds"/>
    <property type="evidence" value="ECO:0007669"/>
    <property type="project" value="InterPro"/>
</dbReference>
<feature type="domain" description="Glycoside hydrolase family 2" evidence="9">
    <location>
        <begin position="774"/>
        <end position="871"/>
    </location>
</feature>
<dbReference type="Gene3D" id="2.60.40.10">
    <property type="entry name" value="Immunoglobulins"/>
    <property type="match status" value="3"/>
</dbReference>
<sequence>MAFGHSLKNACDFALLALCILAGNDLAFAEDAPAVGARDRVSLNAGWRFQRWTDKPDSVSYSTMKPWIMPSANDFIKNTAKRARRPSSEPANVTFAQPDFDDKAWELVDVPHDWAVKRPFYAGANAVIGGDMGRLPIHGVGWYRRAIQLDATDSGKSLLLDIDGAMSYAMVWLNGRFVGGWPYGYASFRLDLTPYARSGNNQLAIRVDNAMESSRFYPGAGIYRNVWLTKVSQQHVAYDGTWITSGQVSDQSATLDLVTIIENLSTASSATEIEVSTDIHVWDAASGKAAAKVGQFPSVKIAVDGGAKHTVNASTTLQNPRLWGPRPLQEPNLYIAMTRLQSGGRTLDEYHTRFGIRAVQYTGDGIKINGQRVYIQGVNQHHDLGSLGAAFNVRAAERQLEMLQDMGCNAVRTSHNPPSRELLDLADELGILIMDEIFDTWNSQKRRNDFHLIFSDWHEPDLRAFIRRDRNHPSVVIWSFGNEVAEQRARNGAATAQSLKDIVREEDPTRYTTVGSNNAGPNDAFTGVADIIGLNYQGEGRGTGAATFPDFRAKFPSKMILSTESSSGISTRGTYIFPVTTSNSITVSDSQGGDPRNRYVSAYELYAVSWGASPEKVFAAQDRYPYVAGEFVWTGWDYLGEPTPYDLSRSSYFGIIDLAGFPKDRFYLYQSRWNPTVKMAHILPHWNWPNRTGQVTPVHVFSSGDQAELFLNGVSQGVQKKAISSGSYRFRWDRVVYQPGELQVVTYKDGNLWANATMRTTGEPSGLHGSTYRDRKTIKADGADLLFISIAVVDQKGDVVRQSNNAITFSVQGPGEIVTTDNGDPTDMVAFPSPERKAFGGLALAIVRAKAGSSGKITVTASAKGLVSAEVVLEALS</sequence>
<evidence type="ECO:0000259" key="9">
    <source>
        <dbReference type="Pfam" id="PF18565"/>
    </source>
</evidence>
<keyword evidence="2 10" id="KW-0378">Hydrolase</keyword>
<dbReference type="EMBL" id="JAULSU010000006">
    <property type="protein sequence ID" value="KAK0614757.1"/>
    <property type="molecule type" value="Genomic_DNA"/>
</dbReference>
<dbReference type="PRINTS" id="PR00132">
    <property type="entry name" value="GLHYDRLASE2"/>
</dbReference>
<feature type="domain" description="DUF4982" evidence="8">
    <location>
        <begin position="693"/>
        <end position="754"/>
    </location>
</feature>
<dbReference type="InterPro" id="IPR006102">
    <property type="entry name" value="Ig-like_GH2"/>
</dbReference>
<dbReference type="InterPro" id="IPR006101">
    <property type="entry name" value="Glyco_hydro_2"/>
</dbReference>
<feature type="domain" description="Glycosyl hydrolases family 2 sugar binding" evidence="7">
    <location>
        <begin position="106"/>
        <end position="230"/>
    </location>
</feature>
<feature type="chain" id="PRO_5041435690" evidence="4">
    <location>
        <begin position="30"/>
        <end position="877"/>
    </location>
</feature>
<feature type="signal peptide" evidence="4">
    <location>
        <begin position="1"/>
        <end position="29"/>
    </location>
</feature>
<comment type="similarity">
    <text evidence="1">Belongs to the glycosyl hydrolase 2 family.</text>
</comment>
<reference evidence="10" key="1">
    <citation type="submission" date="2023-06" db="EMBL/GenBank/DDBJ databases">
        <title>Genome-scale phylogeny and comparative genomics of the fungal order Sordariales.</title>
        <authorList>
            <consortium name="Lawrence Berkeley National Laboratory"/>
            <person name="Hensen N."/>
            <person name="Bonometti L."/>
            <person name="Westerberg I."/>
            <person name="Brannstrom I.O."/>
            <person name="Guillou S."/>
            <person name="Cros-Aarteil S."/>
            <person name="Calhoun S."/>
            <person name="Haridas S."/>
            <person name="Kuo A."/>
            <person name="Mondo S."/>
            <person name="Pangilinan J."/>
            <person name="Riley R."/>
            <person name="Labutti K."/>
            <person name="Andreopoulos B."/>
            <person name="Lipzen A."/>
            <person name="Chen C."/>
            <person name="Yanf M."/>
            <person name="Daum C."/>
            <person name="Ng V."/>
            <person name="Clum A."/>
            <person name="Steindorff A."/>
            <person name="Ohm R."/>
            <person name="Martin F."/>
            <person name="Silar P."/>
            <person name="Natvig D."/>
            <person name="Lalanne C."/>
            <person name="Gautier V."/>
            <person name="Ament-Velasquez S.L."/>
            <person name="Kruys A."/>
            <person name="Hutchinson M.I."/>
            <person name="Powell A.J."/>
            <person name="Barry K."/>
            <person name="Miller A.N."/>
            <person name="Grigoriev I.V."/>
            <person name="Debuchy R."/>
            <person name="Gladieux P."/>
            <person name="Thoren M.H."/>
            <person name="Johannesson H."/>
        </authorList>
    </citation>
    <scope>NUCLEOTIDE SEQUENCE</scope>
    <source>
        <strain evidence="10">CBS 606.72</strain>
    </source>
</reference>
<accession>A0AA39WG46</accession>
<dbReference type="SUPFAM" id="SSF49785">
    <property type="entry name" value="Galactose-binding domain-like"/>
    <property type="match status" value="1"/>
</dbReference>
<dbReference type="Pfam" id="PF16355">
    <property type="entry name" value="DUF4982"/>
    <property type="match status" value="1"/>
</dbReference>
<keyword evidence="11" id="KW-1185">Reference proteome</keyword>
<dbReference type="Pfam" id="PF02837">
    <property type="entry name" value="Glyco_hydro_2_N"/>
    <property type="match status" value="1"/>
</dbReference>
<dbReference type="InterPro" id="IPR051913">
    <property type="entry name" value="GH2_Domain-Containing"/>
</dbReference>
<dbReference type="SUPFAM" id="SSF49303">
    <property type="entry name" value="beta-Galactosidase/glucuronidase domain"/>
    <property type="match status" value="1"/>
</dbReference>
<dbReference type="SUPFAM" id="SSF51445">
    <property type="entry name" value="(Trans)glycosidases"/>
    <property type="match status" value="1"/>
</dbReference>
<dbReference type="Proteomes" id="UP001175000">
    <property type="component" value="Unassembled WGS sequence"/>
</dbReference>
<evidence type="ECO:0000256" key="2">
    <source>
        <dbReference type="ARBA" id="ARBA00022801"/>
    </source>
</evidence>